<gene>
    <name evidence="3" type="ORF">PROH_06550</name>
</gene>
<sequence>MITLGIETIGLGFGSIVWAEVVRDIYHSLAHVWTPLYRLHVWHHKAFRADLEIVDPEIYRRSQWCNDVPECFVMLAAGLGAWALAYGVVPLGHWGMVVGLVYTLGFLGGAVARGTGSKVAHDLTDLTHLPGAFTAPPAPWFVNRTYHWRHHFDNQKAYYSGTFTLVDQILGTALSLKGKTIAVTGASGTLGQALLGELRRKGAKVIALTSRPQPVSLSQPGGQPQPLPTVTWTVGQEAALAETLATVDILVLNHGVNVQGDRTPAAIETSYEVNTFSQWRLLELFLGTVRTNAQMACKEVWVNTSEAEVNPAFSPLYELSKRTLGDLVTLRRLDAPCVMRKLILGPFRSDLNPVGVMSADWVAKQVVNLAQRDFRNIIVTINPLTYGLFPLKELAVSLYFRLFSRSRP</sequence>
<keyword evidence="4" id="KW-1185">Reference proteome</keyword>
<dbReference type="PANTHER" id="PTHR44196:SF1">
    <property type="entry name" value="DEHYDROGENASE_REDUCTASE SDR FAMILY MEMBER 7B"/>
    <property type="match status" value="1"/>
</dbReference>
<dbReference type="Pfam" id="PF00106">
    <property type="entry name" value="adh_short"/>
    <property type="match status" value="1"/>
</dbReference>
<dbReference type="InterPro" id="IPR002347">
    <property type="entry name" value="SDR_fam"/>
</dbReference>
<evidence type="ECO:0000256" key="2">
    <source>
        <dbReference type="ARBA" id="ARBA00023002"/>
    </source>
</evidence>
<dbReference type="PANTHER" id="PTHR44196">
    <property type="entry name" value="DEHYDROGENASE/REDUCTASE SDR FAMILY MEMBER 7B"/>
    <property type="match status" value="1"/>
</dbReference>
<proteinExistence type="inferred from homology"/>
<dbReference type="SUPFAM" id="SSF51735">
    <property type="entry name" value="NAD(P)-binding Rossmann-fold domains"/>
    <property type="match status" value="1"/>
</dbReference>
<dbReference type="RefSeq" id="WP_017710775.1">
    <property type="nucleotide sequence ID" value="NZ_KB235933.1"/>
</dbReference>
<dbReference type="EMBL" id="AJTX02000004">
    <property type="protein sequence ID" value="KKI99581.1"/>
    <property type="molecule type" value="Genomic_DNA"/>
</dbReference>
<dbReference type="STRING" id="317619.GCA_000332315_00054"/>
<reference evidence="3" key="1">
    <citation type="submission" date="2012-04" db="EMBL/GenBank/DDBJ databases">
        <authorList>
            <person name="Borisov I.G."/>
            <person name="Ivanikova N.V."/>
            <person name="Pinevich A.V."/>
        </authorList>
    </citation>
    <scope>NUCLEOTIDE SEQUENCE</scope>
    <source>
        <strain evidence="3">CALU 1027</strain>
    </source>
</reference>
<accession>A0A0M2PYW4</accession>
<dbReference type="GO" id="GO:0016020">
    <property type="term" value="C:membrane"/>
    <property type="evidence" value="ECO:0007669"/>
    <property type="project" value="TreeGrafter"/>
</dbReference>
<dbReference type="NCBIfam" id="NF005653">
    <property type="entry name" value="PRK07424.1"/>
    <property type="match status" value="1"/>
</dbReference>
<dbReference type="Proteomes" id="UP000034681">
    <property type="component" value="Unassembled WGS sequence"/>
</dbReference>
<evidence type="ECO:0000256" key="1">
    <source>
        <dbReference type="ARBA" id="ARBA00006484"/>
    </source>
</evidence>
<dbReference type="GO" id="GO:0016491">
    <property type="term" value="F:oxidoreductase activity"/>
    <property type="evidence" value="ECO:0007669"/>
    <property type="project" value="UniProtKB-KW"/>
</dbReference>
<keyword evidence="2" id="KW-0560">Oxidoreductase</keyword>
<dbReference type="Gene3D" id="3.40.50.720">
    <property type="entry name" value="NAD(P)-binding Rossmann-like Domain"/>
    <property type="match status" value="1"/>
</dbReference>
<evidence type="ECO:0000313" key="3">
    <source>
        <dbReference type="EMBL" id="KKI99581.1"/>
    </source>
</evidence>
<dbReference type="NCBIfam" id="NF009035">
    <property type="entry name" value="PRK12367.1"/>
    <property type="match status" value="1"/>
</dbReference>
<dbReference type="OrthoDB" id="452815at2"/>
<organism evidence="3 4">
    <name type="scientific">Prochlorothrix hollandica PCC 9006 = CALU 1027</name>
    <dbReference type="NCBI Taxonomy" id="317619"/>
    <lineage>
        <taxon>Bacteria</taxon>
        <taxon>Bacillati</taxon>
        <taxon>Cyanobacteriota</taxon>
        <taxon>Cyanophyceae</taxon>
        <taxon>Prochlorotrichales</taxon>
        <taxon>Prochlorotrichaceae</taxon>
        <taxon>Prochlorothrix</taxon>
    </lineage>
</organism>
<dbReference type="AlphaFoldDB" id="A0A0M2PYW4"/>
<name>A0A0M2PYW4_PROHO</name>
<evidence type="ECO:0000313" key="4">
    <source>
        <dbReference type="Proteomes" id="UP000034681"/>
    </source>
</evidence>
<protein>
    <submittedName>
        <fullName evidence="3">Sterol desaturase</fullName>
    </submittedName>
</protein>
<comment type="caution">
    <text evidence="3">The sequence shown here is derived from an EMBL/GenBank/DDBJ whole genome shotgun (WGS) entry which is preliminary data.</text>
</comment>
<dbReference type="eggNOG" id="COG3000">
    <property type="taxonomic scope" value="Bacteria"/>
</dbReference>
<dbReference type="InterPro" id="IPR036291">
    <property type="entry name" value="NAD(P)-bd_dom_sf"/>
</dbReference>
<comment type="similarity">
    <text evidence="1">Belongs to the short-chain dehydrogenases/reductases (SDR) family.</text>
</comment>
<dbReference type="eggNOG" id="COG0300">
    <property type="taxonomic scope" value="Bacteria"/>
</dbReference>